<proteinExistence type="predicted"/>
<evidence type="ECO:0000256" key="3">
    <source>
        <dbReference type="ARBA" id="ARBA00022771"/>
    </source>
</evidence>
<keyword evidence="3" id="KW-0863">Zinc-finger</keyword>
<feature type="region of interest" description="Disordered" evidence="6">
    <location>
        <begin position="445"/>
        <end position="508"/>
    </location>
</feature>
<evidence type="ECO:0000313" key="9">
    <source>
        <dbReference type="Proteomes" id="UP000230002"/>
    </source>
</evidence>
<evidence type="ECO:0000256" key="4">
    <source>
        <dbReference type="ARBA" id="ARBA00022833"/>
    </source>
</evidence>
<dbReference type="Pfam" id="PF05699">
    <property type="entry name" value="Dimer_Tnp_hAT"/>
    <property type="match status" value="1"/>
</dbReference>
<feature type="compositionally biased region" description="Acidic residues" evidence="6">
    <location>
        <begin position="782"/>
        <end position="791"/>
    </location>
</feature>
<sequence length="932" mass="102929">MSKSRKRAGTATATKSPPAKKTRARGSSGTEGTTGKARATGSTSKPATGKKSGSAAGSASVQGTAGQGAKGGAASAKGEASTKRKKGGAAKKGAATEDEALEQEGFALVDSDAEQSGGEEGAPSEGGTELNAVAQLEAMKKRWTSTIYAFYEPTPEIQYEGSRRSHVFKCMKRSCDVTVRRFLDTKDHSSTSNLRAHANKCWGTETVAAAAEAASVQVARDEIVGSILKTGSITAHFERKAGQVTYSARQHNRTETRVEIVRWVCESLRAFRIVEDPGFKVLMKTGRPGYYLPSASTVARDVTEVFQRTRSRIAKMLQEHEGALHFATDAWTSPNHRAFVAVTVHFEQQGKPICFLLDIVEVACSHTGINLAAAFTKILKEFGIEHKIKGVTCDNASNNDTMIEALGTEENLPAFDGVAAHVRCFLHILNIVGGTNLVNHFDTRAQKKKGQPDAGDDPEIAELGGQARAKDVVEEVDDDGSPHANEADEEDVDDGNAEPEYDVDGEEEVDATAEMTAAEKAEFAEAVLPVKLLLAKIRTFAFKVVNSSTILLPAWKECVATHGLPERLIPRDVRTRWNSTYDMLEMVLEYQKPYKKMCERTDNGLRAYELSVEEWQVARQLEKVLKVFKHATVFFSRATPNLAQVIPVMDHIDKVLTNASRSDKYDKAIRVACGLAKEALNKYYSYTDMSDTYRIAMMLHPTHKLDYFKTLKWPAGWQKTARELLVEEYERSYKDSGSVDDPSDEDEDDKDNDNDEDDEDGPNDPHERKSNTSRSRSSSGAEESDDELDFSDEENMFDALRSLTRLRVSKKGDELTRYLAIPIEDTDDPLAWWAERRALYPRLSRMALDYLTTSVDVERVFSKGRLLLSHVRSRMNAQTTRAVLCVGAWSRAGYVKAADLRKAAQTADLDNDEHGFQLVPGWDRIDVNVDRS</sequence>
<feature type="compositionally biased region" description="Acidic residues" evidence="6">
    <location>
        <begin position="741"/>
        <end position="762"/>
    </location>
</feature>
<feature type="domain" description="HAT C-terminal dimerisation" evidence="7">
    <location>
        <begin position="814"/>
        <end position="889"/>
    </location>
</feature>
<dbReference type="SUPFAM" id="SSF53098">
    <property type="entry name" value="Ribonuclease H-like"/>
    <property type="match status" value="1"/>
</dbReference>
<name>A0A2G8RXK5_9APHY</name>
<comment type="subcellular location">
    <subcellularLocation>
        <location evidence="1">Nucleus</location>
    </subcellularLocation>
</comment>
<dbReference type="PANTHER" id="PTHR46481:SF10">
    <property type="entry name" value="ZINC FINGER BED DOMAIN-CONTAINING PROTEIN 39"/>
    <property type="match status" value="1"/>
</dbReference>
<keyword evidence="4" id="KW-0862">Zinc</keyword>
<dbReference type="GO" id="GO:0046983">
    <property type="term" value="F:protein dimerization activity"/>
    <property type="evidence" value="ECO:0007669"/>
    <property type="project" value="InterPro"/>
</dbReference>
<dbReference type="SUPFAM" id="SSF140996">
    <property type="entry name" value="Hermes dimerisation domain"/>
    <property type="match status" value="1"/>
</dbReference>
<feature type="compositionally biased region" description="Acidic residues" evidence="6">
    <location>
        <begin position="487"/>
        <end position="508"/>
    </location>
</feature>
<protein>
    <recommendedName>
        <fullName evidence="7">HAT C-terminal dimerisation domain-containing protein</fullName>
    </recommendedName>
</protein>
<dbReference type="STRING" id="1077348.A0A2G8RXK5"/>
<evidence type="ECO:0000256" key="6">
    <source>
        <dbReference type="SAM" id="MobiDB-lite"/>
    </source>
</evidence>
<dbReference type="PANTHER" id="PTHR46481">
    <property type="entry name" value="ZINC FINGER BED DOMAIN-CONTAINING PROTEIN 4"/>
    <property type="match status" value="1"/>
</dbReference>
<evidence type="ECO:0000259" key="7">
    <source>
        <dbReference type="Pfam" id="PF05699"/>
    </source>
</evidence>
<keyword evidence="9" id="KW-1185">Reference proteome</keyword>
<dbReference type="InterPro" id="IPR008906">
    <property type="entry name" value="HATC_C_dom"/>
</dbReference>
<dbReference type="InterPro" id="IPR052035">
    <property type="entry name" value="ZnF_BED_domain_contain"/>
</dbReference>
<comment type="caution">
    <text evidence="8">The sequence shown here is derived from an EMBL/GenBank/DDBJ whole genome shotgun (WGS) entry which is preliminary data.</text>
</comment>
<keyword evidence="2" id="KW-0479">Metal-binding</keyword>
<dbReference type="AlphaFoldDB" id="A0A2G8RXK5"/>
<dbReference type="GO" id="GO:0008270">
    <property type="term" value="F:zinc ion binding"/>
    <property type="evidence" value="ECO:0007669"/>
    <property type="project" value="UniProtKB-KW"/>
</dbReference>
<keyword evidence="5" id="KW-0539">Nucleus</keyword>
<evidence type="ECO:0000256" key="5">
    <source>
        <dbReference type="ARBA" id="ARBA00023242"/>
    </source>
</evidence>
<evidence type="ECO:0000313" key="8">
    <source>
        <dbReference type="EMBL" id="PIL26246.1"/>
    </source>
</evidence>
<feature type="compositionally biased region" description="Low complexity" evidence="6">
    <location>
        <begin position="772"/>
        <end position="781"/>
    </location>
</feature>
<feature type="compositionally biased region" description="Low complexity" evidence="6">
    <location>
        <begin position="40"/>
        <end position="64"/>
    </location>
</feature>
<dbReference type="GO" id="GO:0005634">
    <property type="term" value="C:nucleus"/>
    <property type="evidence" value="ECO:0007669"/>
    <property type="project" value="UniProtKB-SubCell"/>
</dbReference>
<feature type="region of interest" description="Disordered" evidence="6">
    <location>
        <begin position="732"/>
        <end position="791"/>
    </location>
</feature>
<dbReference type="Proteomes" id="UP000230002">
    <property type="component" value="Unassembled WGS sequence"/>
</dbReference>
<reference evidence="8 9" key="1">
    <citation type="journal article" date="2015" name="Sci. Rep.">
        <title>Chromosome-level genome map provides insights into diverse defense mechanisms in the medicinal fungus Ganoderma sinense.</title>
        <authorList>
            <person name="Zhu Y."/>
            <person name="Xu J."/>
            <person name="Sun C."/>
            <person name="Zhou S."/>
            <person name="Xu H."/>
            <person name="Nelson D.R."/>
            <person name="Qian J."/>
            <person name="Song J."/>
            <person name="Luo H."/>
            <person name="Xiang L."/>
            <person name="Li Y."/>
            <person name="Xu Z."/>
            <person name="Ji A."/>
            <person name="Wang L."/>
            <person name="Lu S."/>
            <person name="Hayward A."/>
            <person name="Sun W."/>
            <person name="Li X."/>
            <person name="Schwartz D.C."/>
            <person name="Wang Y."/>
            <person name="Chen S."/>
        </authorList>
    </citation>
    <scope>NUCLEOTIDE SEQUENCE [LARGE SCALE GENOMIC DNA]</scope>
    <source>
        <strain evidence="8 9">ZZ0214-1</strain>
    </source>
</reference>
<gene>
    <name evidence="8" type="ORF">GSI_12002</name>
</gene>
<evidence type="ECO:0000256" key="2">
    <source>
        <dbReference type="ARBA" id="ARBA00022723"/>
    </source>
</evidence>
<dbReference type="EMBL" id="AYKW01000045">
    <property type="protein sequence ID" value="PIL26246.1"/>
    <property type="molecule type" value="Genomic_DNA"/>
</dbReference>
<dbReference type="InterPro" id="IPR012337">
    <property type="entry name" value="RNaseH-like_sf"/>
</dbReference>
<evidence type="ECO:0000256" key="1">
    <source>
        <dbReference type="ARBA" id="ARBA00004123"/>
    </source>
</evidence>
<feature type="region of interest" description="Disordered" evidence="6">
    <location>
        <begin position="1"/>
        <end position="98"/>
    </location>
</feature>
<dbReference type="OrthoDB" id="2792843at2759"/>
<accession>A0A2G8RXK5</accession>
<organism evidence="8 9">
    <name type="scientific">Ganoderma sinense ZZ0214-1</name>
    <dbReference type="NCBI Taxonomy" id="1077348"/>
    <lineage>
        <taxon>Eukaryota</taxon>
        <taxon>Fungi</taxon>
        <taxon>Dikarya</taxon>
        <taxon>Basidiomycota</taxon>
        <taxon>Agaricomycotina</taxon>
        <taxon>Agaricomycetes</taxon>
        <taxon>Polyporales</taxon>
        <taxon>Polyporaceae</taxon>
        <taxon>Ganoderma</taxon>
    </lineage>
</organism>